<feature type="transmembrane region" description="Helical" evidence="12">
    <location>
        <begin position="372"/>
        <end position="391"/>
    </location>
</feature>
<evidence type="ECO:0000256" key="6">
    <source>
        <dbReference type="ARBA" id="ARBA00023136"/>
    </source>
</evidence>
<dbReference type="EC" id="2.3.1.250" evidence="9"/>
<organism evidence="13 14">
    <name type="scientific">Hydra vulgaris</name>
    <name type="common">Hydra</name>
    <name type="synonym">Hydra attenuata</name>
    <dbReference type="NCBI Taxonomy" id="6087"/>
    <lineage>
        <taxon>Eukaryota</taxon>
        <taxon>Metazoa</taxon>
        <taxon>Cnidaria</taxon>
        <taxon>Hydrozoa</taxon>
        <taxon>Hydroidolina</taxon>
        <taxon>Anthoathecata</taxon>
        <taxon>Aplanulata</taxon>
        <taxon>Hydridae</taxon>
        <taxon>Hydra</taxon>
    </lineage>
</organism>
<reference evidence="14" key="1">
    <citation type="submission" date="2025-08" db="UniProtKB">
        <authorList>
            <consortium name="RefSeq"/>
        </authorList>
    </citation>
    <scope>IDENTIFICATION</scope>
</reference>
<evidence type="ECO:0000256" key="12">
    <source>
        <dbReference type="SAM" id="Phobius"/>
    </source>
</evidence>
<feature type="transmembrane region" description="Helical" evidence="12">
    <location>
        <begin position="441"/>
        <end position="459"/>
    </location>
</feature>
<dbReference type="Pfam" id="PF03062">
    <property type="entry name" value="MBOAT"/>
    <property type="match status" value="1"/>
</dbReference>
<evidence type="ECO:0000256" key="4">
    <source>
        <dbReference type="ARBA" id="ARBA00022692"/>
    </source>
</evidence>
<name>A0ABM4D3X2_HYDVU</name>
<proteinExistence type="inferred from homology"/>
<sequence>MELSNNGDLINELRQYFPADTPENDMIELFSNREMFNEYLAQLELHYSDLQQQYNVYEECFQPILSQTLESIWMILLFSLLLRFFSLLRPPPIFIHCLSVCLGCCLLFKFFDYDMIYVITPCIFLFLLVQLDKKGVLVIVYAAAYLVICEFYLLDSVVWTKIKGSVMISFMNAISFTLQVSKSGEVSFLEFYGYILNPSTIIFGPFLTYDDYQQIIIAHPLSLSWLLNSLKCLIISLLCVLWSSCGISYYLPMLENYIPALKNNSWWEAYKTAQSFRFSHYFVCYISESACLFAGISIIVTNENNIAIKKETKKDIKNTKENESTKRIVWSHSVARMIQIELPRSLVDVVTNWNLPHHYWLKQYIFKPVRRFGVLPAILITYIASSFLHSLNFQLSAVLLSIGLFAYVESVFRNFVAVLLSACVEARKCQPGCNHVHKKNTVWVMMLNVFFTITALWNLSYLGCLFDNGGEEEKGYSLHHTIKKWQSYGFLNHFVMLLIFAINWFCNIFHSF</sequence>
<comment type="similarity">
    <text evidence="8">Belongs to the membrane-bound acyltransferase family. Porcupine subfamily.</text>
</comment>
<feature type="transmembrane region" description="Helical" evidence="12">
    <location>
        <begin position="93"/>
        <end position="109"/>
    </location>
</feature>
<comment type="subcellular location">
    <subcellularLocation>
        <location evidence="1">Membrane</location>
        <topology evidence="1">Multi-pass membrane protein</topology>
    </subcellularLocation>
</comment>
<keyword evidence="3" id="KW-0879">Wnt signaling pathway</keyword>
<evidence type="ECO:0000313" key="13">
    <source>
        <dbReference type="Proteomes" id="UP001652625"/>
    </source>
</evidence>
<feature type="transmembrane region" description="Helical" evidence="12">
    <location>
        <begin position="115"/>
        <end position="131"/>
    </location>
</feature>
<keyword evidence="2" id="KW-0808">Transferase</keyword>
<evidence type="ECO:0000256" key="5">
    <source>
        <dbReference type="ARBA" id="ARBA00022989"/>
    </source>
</evidence>
<dbReference type="Proteomes" id="UP001652625">
    <property type="component" value="Chromosome 12"/>
</dbReference>
<comment type="catalytic activity">
    <reaction evidence="11">
        <text>[Wnt protein]-L-serine + (9Z)-hexadecenoyl-CoA = [Wnt protein]-O-(9Z)-hexadecenoyl-L-serine + CoA</text>
        <dbReference type="Rhea" id="RHEA:45336"/>
        <dbReference type="Rhea" id="RHEA-COMP:11170"/>
        <dbReference type="Rhea" id="RHEA-COMP:11171"/>
        <dbReference type="ChEBI" id="CHEBI:29999"/>
        <dbReference type="ChEBI" id="CHEBI:57287"/>
        <dbReference type="ChEBI" id="CHEBI:61540"/>
        <dbReference type="ChEBI" id="CHEBI:85189"/>
        <dbReference type="EC" id="2.3.1.250"/>
    </reaction>
</comment>
<accession>A0ABM4D3X2</accession>
<evidence type="ECO:0000256" key="3">
    <source>
        <dbReference type="ARBA" id="ARBA00022687"/>
    </source>
</evidence>
<evidence type="ECO:0000256" key="1">
    <source>
        <dbReference type="ARBA" id="ARBA00004141"/>
    </source>
</evidence>
<keyword evidence="4 12" id="KW-0812">Transmembrane</keyword>
<dbReference type="GeneID" id="105848083"/>
<evidence type="ECO:0000256" key="7">
    <source>
        <dbReference type="ARBA" id="ARBA00023315"/>
    </source>
</evidence>
<evidence type="ECO:0000313" key="14">
    <source>
        <dbReference type="RefSeq" id="XP_065668970.1"/>
    </source>
</evidence>
<feature type="transmembrane region" description="Helical" evidence="12">
    <location>
        <begin position="278"/>
        <end position="300"/>
    </location>
</feature>
<gene>
    <name evidence="14" type="primary">LOC105848083</name>
</gene>
<dbReference type="PANTHER" id="PTHR13906:SF12">
    <property type="entry name" value="PROTEIN-SERINE O-PALMITOLEOYLTRANSFERASE PORCUPINE"/>
    <property type="match status" value="1"/>
</dbReference>
<keyword evidence="5 12" id="KW-1133">Transmembrane helix</keyword>
<feature type="transmembrane region" description="Helical" evidence="12">
    <location>
        <begin position="136"/>
        <end position="154"/>
    </location>
</feature>
<dbReference type="InterPro" id="IPR004299">
    <property type="entry name" value="MBOAT_fam"/>
</dbReference>
<feature type="transmembrane region" description="Helical" evidence="12">
    <location>
        <begin position="230"/>
        <end position="251"/>
    </location>
</feature>
<keyword evidence="6 12" id="KW-0472">Membrane</keyword>
<feature type="transmembrane region" description="Helical" evidence="12">
    <location>
        <begin position="397"/>
        <end position="420"/>
    </location>
</feature>
<feature type="transmembrane region" description="Helical" evidence="12">
    <location>
        <begin position="490"/>
        <end position="509"/>
    </location>
</feature>
<dbReference type="InterPro" id="IPR049941">
    <property type="entry name" value="LPLAT_7/PORCN-like"/>
</dbReference>
<evidence type="ECO:0000256" key="8">
    <source>
        <dbReference type="ARBA" id="ARBA00038269"/>
    </source>
</evidence>
<evidence type="ECO:0000256" key="2">
    <source>
        <dbReference type="ARBA" id="ARBA00022679"/>
    </source>
</evidence>
<keyword evidence="7" id="KW-0012">Acyltransferase</keyword>
<dbReference type="PANTHER" id="PTHR13906">
    <property type="entry name" value="PORCUPINE"/>
    <property type="match status" value="1"/>
</dbReference>
<protein>
    <recommendedName>
        <fullName evidence="10">Protein-serine O-palmitoleoyltransferase porcupine</fullName>
        <ecNumber evidence="9">2.3.1.250</ecNumber>
    </recommendedName>
</protein>
<evidence type="ECO:0000256" key="9">
    <source>
        <dbReference type="ARBA" id="ARBA00038867"/>
    </source>
</evidence>
<evidence type="ECO:0000256" key="10">
    <source>
        <dbReference type="ARBA" id="ARBA00040371"/>
    </source>
</evidence>
<dbReference type="RefSeq" id="XP_065668970.1">
    <property type="nucleotide sequence ID" value="XM_065812898.1"/>
</dbReference>
<evidence type="ECO:0000256" key="11">
    <source>
        <dbReference type="ARBA" id="ARBA00047978"/>
    </source>
</evidence>
<keyword evidence="13" id="KW-1185">Reference proteome</keyword>